<keyword evidence="3" id="KW-1185">Reference proteome</keyword>
<evidence type="ECO:0000259" key="1">
    <source>
        <dbReference type="Pfam" id="PF03432"/>
    </source>
</evidence>
<dbReference type="RefSeq" id="WP_212220781.1">
    <property type="nucleotide sequence ID" value="NZ_JAGUCO010000074.1"/>
</dbReference>
<protein>
    <submittedName>
        <fullName evidence="2">Relaxase/mobilization nuclease domain-containing protein</fullName>
    </submittedName>
</protein>
<proteinExistence type="predicted"/>
<gene>
    <name evidence="2" type="ORF">KEM10_23580</name>
</gene>
<organism evidence="2 3">
    <name type="scientific">Carboxylicivirga linearis</name>
    <dbReference type="NCBI Taxonomy" id="1628157"/>
    <lineage>
        <taxon>Bacteria</taxon>
        <taxon>Pseudomonadati</taxon>
        <taxon>Bacteroidota</taxon>
        <taxon>Bacteroidia</taxon>
        <taxon>Marinilabiliales</taxon>
        <taxon>Marinilabiliaceae</taxon>
        <taxon>Carboxylicivirga</taxon>
    </lineage>
</organism>
<accession>A0ABS5K2A7</accession>
<dbReference type="Proteomes" id="UP000708576">
    <property type="component" value="Unassembled WGS sequence"/>
</dbReference>
<sequence length="333" mass="39195">MVIVMHQSVNTEAALLYNELKVEKGKASFFHHKNTNSIDPFLSPIEFRLDTLRKIEASNKRTKHKCFHLSFNPGPEDMKRMSVNDLKKEMDRFMKQMGYGEQPYFVYHHKDIDREHFHLVTTRIDAHSFKKIKDNNEKRRVNAFVNNLEESYNLNHTSHVSKSMVSLPDDKTPHLYDGIQKTFMLLNESNISGKQQYIDVLKGFNIELRNSTRGQNVFVIDQNRETHRHPVPLSDLKVQPDFAENSELKELEDAIVQRHKSEIESLLKALNKEYRFYTKSELKSALFRNDCVLYQNSENNNLMVFSMKDKAVIDSQYLLKKYRSRLKDFVLTS</sequence>
<dbReference type="InterPro" id="IPR005094">
    <property type="entry name" value="Endonuclease_MobA/VirD2"/>
</dbReference>
<feature type="domain" description="MobA/VirD2-like nuclease" evidence="1">
    <location>
        <begin position="51"/>
        <end position="154"/>
    </location>
</feature>
<comment type="caution">
    <text evidence="2">The sequence shown here is derived from an EMBL/GenBank/DDBJ whole genome shotgun (WGS) entry which is preliminary data.</text>
</comment>
<feature type="non-terminal residue" evidence="2">
    <location>
        <position position="333"/>
    </location>
</feature>
<evidence type="ECO:0000313" key="3">
    <source>
        <dbReference type="Proteomes" id="UP000708576"/>
    </source>
</evidence>
<dbReference type="Pfam" id="PF03432">
    <property type="entry name" value="Relaxase"/>
    <property type="match status" value="1"/>
</dbReference>
<dbReference type="EMBL" id="JAGUCO010000074">
    <property type="protein sequence ID" value="MBS2101287.1"/>
    <property type="molecule type" value="Genomic_DNA"/>
</dbReference>
<evidence type="ECO:0000313" key="2">
    <source>
        <dbReference type="EMBL" id="MBS2101287.1"/>
    </source>
</evidence>
<reference evidence="2 3" key="1">
    <citation type="journal article" date="2015" name="Int. J. Syst. Evol. Microbiol.">
        <title>Carboxylicivirga linearis sp. nov., isolated from a sea cucumber culture pond.</title>
        <authorList>
            <person name="Wang F.Q."/>
            <person name="Zhou Y.X."/>
            <person name="Lin X.Z."/>
            <person name="Chen G.J."/>
            <person name="Du Z.J."/>
        </authorList>
    </citation>
    <scope>NUCLEOTIDE SEQUENCE [LARGE SCALE GENOMIC DNA]</scope>
    <source>
        <strain evidence="2 3">FB218</strain>
    </source>
</reference>
<name>A0ABS5K2A7_9BACT</name>